<feature type="signal peptide" evidence="1">
    <location>
        <begin position="1"/>
        <end position="23"/>
    </location>
</feature>
<keyword evidence="1" id="KW-0732">Signal</keyword>
<dbReference type="RefSeq" id="WP_213434092.1">
    <property type="nucleotide sequence ID" value="NZ_AP024545.1"/>
</dbReference>
<dbReference type="SUPFAM" id="SSF54427">
    <property type="entry name" value="NTF2-like"/>
    <property type="match status" value="1"/>
</dbReference>
<feature type="domain" description="DUF4440" evidence="2">
    <location>
        <begin position="33"/>
        <end position="144"/>
    </location>
</feature>
<evidence type="ECO:0000313" key="3">
    <source>
        <dbReference type="EMBL" id="BCT93150.1"/>
    </source>
</evidence>
<name>A0ABN6FW06_9GAMM</name>
<dbReference type="InterPro" id="IPR032710">
    <property type="entry name" value="NTF2-like_dom_sf"/>
</dbReference>
<dbReference type="Gene3D" id="3.10.450.50">
    <property type="match status" value="1"/>
</dbReference>
<protein>
    <recommendedName>
        <fullName evidence="2">DUF4440 domain-containing protein</fullName>
    </recommendedName>
</protein>
<dbReference type="Pfam" id="PF14534">
    <property type="entry name" value="DUF4440"/>
    <property type="match status" value="1"/>
</dbReference>
<reference evidence="3 4" key="1">
    <citation type="submission" date="2021-03" db="EMBL/GenBank/DDBJ databases">
        <title>Complete Genome Sequences of Two Lysobacter Strains Isolated from Sea Water (Lysobacter caseinilyticus) and Soil (Lysobacter helvus) in South Korea.</title>
        <authorList>
            <person name="Watanabe Y."/>
            <person name="Arakawa K."/>
        </authorList>
    </citation>
    <scope>NUCLEOTIDE SEQUENCE [LARGE SCALE GENOMIC DNA]</scope>
    <source>
        <strain evidence="3 4">KVB24</strain>
    </source>
</reference>
<organism evidence="3 4">
    <name type="scientific">Noviluteimonas caseinilytica</name>
    <dbReference type="NCBI Taxonomy" id="2675101"/>
    <lineage>
        <taxon>Bacteria</taxon>
        <taxon>Pseudomonadati</taxon>
        <taxon>Pseudomonadota</taxon>
        <taxon>Gammaproteobacteria</taxon>
        <taxon>Lysobacterales</taxon>
        <taxon>Lysobacteraceae</taxon>
        <taxon>Noviluteimonas</taxon>
    </lineage>
</organism>
<sequence length="331" mass="35886">MTMRIGLGLLSALSVFIAVASSAAPRDEDEAMIRAIDASWSQALHQKDLNGVMENYSTDAVFLTADQPLIRGHDAIRAWFAKRFATPGYSATFAPTHIVVARSGEIAYELGSFRVESLGADNQTMVRIGKHLVAWKKDGNVWRVAAESINVDGPAVSAKEAAAVGERHSAAASSERSITAMHVAFFTGEWQGTGKFADGRTITARVNAHPANSNGALIYVHDDEPPSRFHSTALWAARDGSTLSTEANSSGGFRVFVATEVTDTRIAFISRGQLSQLLNAMPNSANKQERVTYEITSPNSYKMTFEAKVAGGPWRLVDSIDFKRRRSPLLP</sequence>
<proteinExistence type="predicted"/>
<feature type="chain" id="PRO_5046259258" description="DUF4440 domain-containing protein" evidence="1">
    <location>
        <begin position="24"/>
        <end position="331"/>
    </location>
</feature>
<keyword evidence="4" id="KW-1185">Reference proteome</keyword>
<gene>
    <name evidence="3" type="ORF">LYSCAS_21740</name>
</gene>
<evidence type="ECO:0000256" key="1">
    <source>
        <dbReference type="SAM" id="SignalP"/>
    </source>
</evidence>
<dbReference type="EMBL" id="AP024545">
    <property type="protein sequence ID" value="BCT93150.1"/>
    <property type="molecule type" value="Genomic_DNA"/>
</dbReference>
<evidence type="ECO:0000313" key="4">
    <source>
        <dbReference type="Proteomes" id="UP000681317"/>
    </source>
</evidence>
<dbReference type="Proteomes" id="UP000681317">
    <property type="component" value="Chromosome"/>
</dbReference>
<evidence type="ECO:0000259" key="2">
    <source>
        <dbReference type="Pfam" id="PF14534"/>
    </source>
</evidence>
<dbReference type="InterPro" id="IPR027843">
    <property type="entry name" value="DUF4440"/>
</dbReference>
<accession>A0ABN6FW06</accession>